<organism evidence="2 3">
    <name type="scientific">Hydrogenoanaerobacterium saccharovorans</name>
    <dbReference type="NCBI Taxonomy" id="474960"/>
    <lineage>
        <taxon>Bacteria</taxon>
        <taxon>Bacillati</taxon>
        <taxon>Bacillota</taxon>
        <taxon>Clostridia</taxon>
        <taxon>Eubacteriales</taxon>
        <taxon>Oscillospiraceae</taxon>
        <taxon>Hydrogenoanaerobacterium</taxon>
    </lineage>
</organism>
<dbReference type="STRING" id="474960.SAMN05216180_1829"/>
<name>A0A1H8BCD3_9FIRM</name>
<keyword evidence="1" id="KW-0732">Signal</keyword>
<dbReference type="EMBL" id="FOCG01000001">
    <property type="protein sequence ID" value="SEM80590.1"/>
    <property type="molecule type" value="Genomic_DNA"/>
</dbReference>
<dbReference type="RefSeq" id="WP_092753777.1">
    <property type="nucleotide sequence ID" value="NZ_FOCG01000001.1"/>
</dbReference>
<evidence type="ECO:0000313" key="3">
    <source>
        <dbReference type="Proteomes" id="UP000199158"/>
    </source>
</evidence>
<reference evidence="2 3" key="1">
    <citation type="submission" date="2016-10" db="EMBL/GenBank/DDBJ databases">
        <authorList>
            <person name="de Groot N.N."/>
        </authorList>
    </citation>
    <scope>NUCLEOTIDE SEQUENCE [LARGE SCALE GENOMIC DNA]</scope>
    <source>
        <strain evidence="2 3">CGMCC 1.5070</strain>
    </source>
</reference>
<dbReference type="PROSITE" id="PS51257">
    <property type="entry name" value="PROKAR_LIPOPROTEIN"/>
    <property type="match status" value="1"/>
</dbReference>
<feature type="chain" id="PRO_5039157734" evidence="1">
    <location>
        <begin position="21"/>
        <end position="143"/>
    </location>
</feature>
<feature type="signal peptide" evidence="1">
    <location>
        <begin position="1"/>
        <end position="20"/>
    </location>
</feature>
<accession>A0A1H8BCD3</accession>
<dbReference type="Proteomes" id="UP000199158">
    <property type="component" value="Unassembled WGS sequence"/>
</dbReference>
<keyword evidence="3" id="KW-1185">Reference proteome</keyword>
<gene>
    <name evidence="2" type="ORF">SAMN05216180_1829</name>
</gene>
<proteinExistence type="predicted"/>
<sequence length="143" mass="15722">MNRIYYKLILFLGCGLLVFAGCKAKETVKNDEYINSPKNVTTEAETTKDDDYTNAKANVIMETEVAIGDTAVDLSSVDLSSVEKVFDYADLVIVGEIQSIGVSQYRDDRVLPYSLTEVVCETVLKGEADGIVQFSFAGDMCLH</sequence>
<dbReference type="AlphaFoldDB" id="A0A1H8BCD3"/>
<evidence type="ECO:0000256" key="1">
    <source>
        <dbReference type="SAM" id="SignalP"/>
    </source>
</evidence>
<evidence type="ECO:0000313" key="2">
    <source>
        <dbReference type="EMBL" id="SEM80590.1"/>
    </source>
</evidence>
<protein>
    <submittedName>
        <fullName evidence="2">Uncharacterized protein</fullName>
    </submittedName>
</protein>